<organism evidence="2 3">
    <name type="scientific">Allacma fusca</name>
    <dbReference type="NCBI Taxonomy" id="39272"/>
    <lineage>
        <taxon>Eukaryota</taxon>
        <taxon>Metazoa</taxon>
        <taxon>Ecdysozoa</taxon>
        <taxon>Arthropoda</taxon>
        <taxon>Hexapoda</taxon>
        <taxon>Collembola</taxon>
        <taxon>Symphypleona</taxon>
        <taxon>Sminthuridae</taxon>
        <taxon>Allacma</taxon>
    </lineage>
</organism>
<feature type="transmembrane region" description="Helical" evidence="1">
    <location>
        <begin position="85"/>
        <end position="106"/>
    </location>
</feature>
<dbReference type="Proteomes" id="UP000708208">
    <property type="component" value="Unassembled WGS sequence"/>
</dbReference>
<gene>
    <name evidence="2" type="ORF">AFUS01_LOCUS20744</name>
</gene>
<feature type="transmembrane region" description="Helical" evidence="1">
    <location>
        <begin position="50"/>
        <end position="73"/>
    </location>
</feature>
<feature type="transmembrane region" description="Helical" evidence="1">
    <location>
        <begin position="184"/>
        <end position="200"/>
    </location>
</feature>
<sequence length="229" mass="26706">MSTVEIVTPAMREELKRCFTIGVFIQANPYNWDEGENLPKNVTSKFKLSLFWINVFISSACAMFSIFRCGQIFFDDLSPFWLKMYMPFSCVVITAVPIFYLVTAYNRREFLGFMRRLTRFLELYAVTHTPADCSVRENLTRLVPISIRFLRLAVATNCTVYTLNAVFRPDSPEFILSICPQGNYYYLARIIHYIVLVVYVTVHRSVVTLVLSSFFFFTCPMFIVLEEIR</sequence>
<dbReference type="EMBL" id="CAJVCH010226869">
    <property type="protein sequence ID" value="CAG7732219.1"/>
    <property type="molecule type" value="Genomic_DNA"/>
</dbReference>
<feature type="transmembrane region" description="Helical" evidence="1">
    <location>
        <begin position="206"/>
        <end position="225"/>
    </location>
</feature>
<evidence type="ECO:0000313" key="3">
    <source>
        <dbReference type="Proteomes" id="UP000708208"/>
    </source>
</evidence>
<reference evidence="2" key="1">
    <citation type="submission" date="2021-06" db="EMBL/GenBank/DDBJ databases">
        <authorList>
            <person name="Hodson N. C."/>
            <person name="Mongue J. A."/>
            <person name="Jaron S. K."/>
        </authorList>
    </citation>
    <scope>NUCLEOTIDE SEQUENCE</scope>
</reference>
<keyword evidence="3" id="KW-1185">Reference proteome</keyword>
<proteinExistence type="predicted"/>
<name>A0A8J2KAS1_9HEXA</name>
<keyword evidence="1" id="KW-0472">Membrane</keyword>
<comment type="caution">
    <text evidence="2">The sequence shown here is derived from an EMBL/GenBank/DDBJ whole genome shotgun (WGS) entry which is preliminary data.</text>
</comment>
<protein>
    <submittedName>
        <fullName evidence="2">Uncharacterized protein</fullName>
    </submittedName>
</protein>
<dbReference type="AlphaFoldDB" id="A0A8J2KAS1"/>
<accession>A0A8J2KAS1</accession>
<evidence type="ECO:0000313" key="2">
    <source>
        <dbReference type="EMBL" id="CAG7732219.1"/>
    </source>
</evidence>
<keyword evidence="1" id="KW-0812">Transmembrane</keyword>
<evidence type="ECO:0000256" key="1">
    <source>
        <dbReference type="SAM" id="Phobius"/>
    </source>
</evidence>
<keyword evidence="1" id="KW-1133">Transmembrane helix</keyword>